<dbReference type="Pfam" id="PF21196">
    <property type="entry name" value="PcrA_UvrD_tudor"/>
    <property type="match status" value="1"/>
</dbReference>
<feature type="binding site" evidence="11">
    <location>
        <begin position="43"/>
        <end position="50"/>
    </location>
    <ligand>
        <name>ATP</name>
        <dbReference type="ChEBI" id="CHEBI:30616"/>
    </ligand>
</feature>
<dbReference type="InterPro" id="IPR014017">
    <property type="entry name" value="DNA_helicase_UvrD-like_C"/>
</dbReference>
<keyword evidence="16" id="KW-1185">Reference proteome</keyword>
<comment type="caution">
    <text evidence="15">The sequence shown here is derived from an EMBL/GenBank/DDBJ whole genome shotgun (WGS) entry which is preliminary data.</text>
</comment>
<feature type="domain" description="UvrD-like helicase ATP-binding" evidence="13">
    <location>
        <begin position="22"/>
        <end position="345"/>
    </location>
</feature>
<proteinExistence type="inferred from homology"/>
<dbReference type="CDD" id="cd17932">
    <property type="entry name" value="DEXQc_UvrD"/>
    <property type="match status" value="1"/>
</dbReference>
<dbReference type="Gene3D" id="1.10.486.10">
    <property type="entry name" value="PCRA, domain 4"/>
    <property type="match status" value="1"/>
</dbReference>
<evidence type="ECO:0000256" key="9">
    <source>
        <dbReference type="ARBA" id="ARBA00034808"/>
    </source>
</evidence>
<dbReference type="PROSITE" id="PS51198">
    <property type="entry name" value="UVRD_HELICASE_ATP_BIND"/>
    <property type="match status" value="1"/>
</dbReference>
<dbReference type="PANTHER" id="PTHR11070">
    <property type="entry name" value="UVRD / RECB / PCRA DNA HELICASE FAMILY MEMBER"/>
    <property type="match status" value="1"/>
</dbReference>
<sequence length="878" mass="96672">MSDTRTNDYFSLRDQYISARFPRLNNVQRQAVFTTEGPLLILAGAGSGKTTVLVNRIANIIRFGAAYGSREMPEGGLSTSEMEALRHAVQTGSDLPSTIERRLSVHPARPWNVLAITFTNKAAGELKERLKAMLGETVGGDVNASTFHSACVRILRRDAERIGFPRSFTIYDSDDQQRVMKLIYKELMIDDKFLPVKSAIAQISGFKDKLLSPADVASQPAANTKAALVSKLYTAYAKRLRDNGAMDFDDLIYHTVQMLKTDAEARQYYQQKFRYVLVDEYQDTSVAQFHLVRLLGGGYNNVCVVGDDDQSIYRFRGATIENILSFEQHFTGARTIRLEQNYRSTANILNAANSVIRNNNGRKGKTLWTENGDGAKIHHYTATNEQDEASHIAEIIGEHLREGAALRDHAVLYRMNAQSNPVETYFARAGIPYRIVGGQRFFDRKEVKDINSYLAVIVNPRDDVRLRRIINEPARKIGNTTIEKIGELAAADGVPMMEVIAHTERYPALGRAAGALNGFYAMYRDLCEKSTSMALDDFMGEVIAKTGYEAMLKAQGEEGQTRLENLGQLVSSIKTYADQNGEDATLSGFLEEVALISDLDSYDENTDAVVMMTLHSAKGLEFPYVFIIGMEDGIFPGELSRYNEEDMEEERRLCYVGITRAKKELFLSSARSRMMFGRTQRNQPSCFLDELPPDLLDATENPELEYSSGFGAGYGSYSYNVPGGRSGYSGASRGYLNSEYNRSAGGFGAGYSSRGGFKSGFSVSGGHESPNFEGGRHSIPSSGFGAGYGRTNHHSGTPARAAGAGTSSLASLQNQSAPKPKKAAGFAPGDLVDHKVFGRGKVLKVTPVAGDCIVEIQFDRVGVKKTMANYAPLQKVEE</sequence>
<keyword evidence="6" id="KW-0238">DNA-binding</keyword>
<dbReference type="Gene3D" id="1.10.10.160">
    <property type="match status" value="1"/>
</dbReference>
<keyword evidence="3 11" id="KW-0378">Hydrolase</keyword>
<evidence type="ECO:0000259" key="13">
    <source>
        <dbReference type="PROSITE" id="PS51198"/>
    </source>
</evidence>
<dbReference type="RefSeq" id="WP_193499594.1">
    <property type="nucleotide sequence ID" value="NZ_JADCKC010000001.1"/>
</dbReference>
<evidence type="ECO:0000256" key="3">
    <source>
        <dbReference type="ARBA" id="ARBA00022801"/>
    </source>
</evidence>
<accession>A0ABR9QZD9</accession>
<feature type="region of interest" description="Disordered" evidence="12">
    <location>
        <begin position="766"/>
        <end position="826"/>
    </location>
</feature>
<dbReference type="Pfam" id="PF00580">
    <property type="entry name" value="UvrD-helicase"/>
    <property type="match status" value="2"/>
</dbReference>
<dbReference type="PANTHER" id="PTHR11070:SF2">
    <property type="entry name" value="ATP-DEPENDENT DNA HELICASE SRS2"/>
    <property type="match status" value="1"/>
</dbReference>
<evidence type="ECO:0000256" key="12">
    <source>
        <dbReference type="SAM" id="MobiDB-lite"/>
    </source>
</evidence>
<evidence type="ECO:0000256" key="11">
    <source>
        <dbReference type="PROSITE-ProRule" id="PRU00560"/>
    </source>
</evidence>
<evidence type="ECO:0000256" key="8">
    <source>
        <dbReference type="ARBA" id="ARBA00034617"/>
    </source>
</evidence>
<dbReference type="Pfam" id="PF13361">
    <property type="entry name" value="UvrD_C"/>
    <property type="match status" value="1"/>
</dbReference>
<dbReference type="Proteomes" id="UP000768567">
    <property type="component" value="Unassembled WGS sequence"/>
</dbReference>
<organism evidence="15 16">
    <name type="scientific">Gemmiger gallinarum</name>
    <dbReference type="NCBI Taxonomy" id="2779354"/>
    <lineage>
        <taxon>Bacteria</taxon>
        <taxon>Bacillati</taxon>
        <taxon>Bacillota</taxon>
        <taxon>Clostridia</taxon>
        <taxon>Eubacteriales</taxon>
        <taxon>Gemmiger</taxon>
    </lineage>
</organism>
<dbReference type="InterPro" id="IPR013986">
    <property type="entry name" value="DExx_box_DNA_helicase_dom_sf"/>
</dbReference>
<evidence type="ECO:0000256" key="1">
    <source>
        <dbReference type="ARBA" id="ARBA00009922"/>
    </source>
</evidence>
<evidence type="ECO:0000256" key="2">
    <source>
        <dbReference type="ARBA" id="ARBA00022741"/>
    </source>
</evidence>
<protein>
    <recommendedName>
        <fullName evidence="9">DNA 3'-5' helicase</fullName>
        <ecNumber evidence="9">5.6.2.4</ecNumber>
    </recommendedName>
</protein>
<comment type="catalytic activity">
    <reaction evidence="10">
        <text>ATP + H2O = ADP + phosphate + H(+)</text>
        <dbReference type="Rhea" id="RHEA:13065"/>
        <dbReference type="ChEBI" id="CHEBI:15377"/>
        <dbReference type="ChEBI" id="CHEBI:15378"/>
        <dbReference type="ChEBI" id="CHEBI:30616"/>
        <dbReference type="ChEBI" id="CHEBI:43474"/>
        <dbReference type="ChEBI" id="CHEBI:456216"/>
        <dbReference type="EC" id="5.6.2.4"/>
    </reaction>
</comment>
<dbReference type="Gene3D" id="3.40.50.300">
    <property type="entry name" value="P-loop containing nucleotide triphosphate hydrolases"/>
    <property type="match status" value="2"/>
</dbReference>
<feature type="domain" description="UvrD-like helicase C-terminal" evidence="14">
    <location>
        <begin position="346"/>
        <end position="619"/>
    </location>
</feature>
<comment type="catalytic activity">
    <reaction evidence="8">
        <text>Couples ATP hydrolysis with the unwinding of duplex DNA by translocating in the 3'-5' direction.</text>
        <dbReference type="EC" id="5.6.2.4"/>
    </reaction>
</comment>
<dbReference type="CDD" id="cd18807">
    <property type="entry name" value="SF1_C_UvrD"/>
    <property type="match status" value="1"/>
</dbReference>
<name>A0ABR9QZD9_9FIRM</name>
<dbReference type="InterPro" id="IPR000212">
    <property type="entry name" value="DNA_helicase_UvrD/REP"/>
</dbReference>
<feature type="compositionally biased region" description="Low complexity" evidence="12">
    <location>
        <begin position="799"/>
        <end position="812"/>
    </location>
</feature>
<gene>
    <name evidence="15" type="ORF">INF35_00255</name>
</gene>
<dbReference type="EMBL" id="JADCKC010000001">
    <property type="protein sequence ID" value="MBE5036239.1"/>
    <property type="molecule type" value="Genomic_DNA"/>
</dbReference>
<comment type="similarity">
    <text evidence="1">Belongs to the helicase family. UvrD subfamily.</text>
</comment>
<evidence type="ECO:0000256" key="7">
    <source>
        <dbReference type="ARBA" id="ARBA00023235"/>
    </source>
</evidence>
<evidence type="ECO:0000313" key="15">
    <source>
        <dbReference type="EMBL" id="MBE5036239.1"/>
    </source>
</evidence>
<reference evidence="15 16" key="1">
    <citation type="submission" date="2020-10" db="EMBL/GenBank/DDBJ databases">
        <title>ChiBAC.</title>
        <authorList>
            <person name="Zenner C."/>
            <person name="Hitch T.C.A."/>
            <person name="Clavel T."/>
        </authorList>
    </citation>
    <scope>NUCLEOTIDE SEQUENCE [LARGE SCALE GENOMIC DNA]</scope>
    <source>
        <strain evidence="15 16">DSM 109015</strain>
    </source>
</reference>
<dbReference type="InterPro" id="IPR027417">
    <property type="entry name" value="P-loop_NTPase"/>
</dbReference>
<dbReference type="PROSITE" id="PS51217">
    <property type="entry name" value="UVRD_HELICASE_CTER"/>
    <property type="match status" value="1"/>
</dbReference>
<evidence type="ECO:0000256" key="10">
    <source>
        <dbReference type="ARBA" id="ARBA00048988"/>
    </source>
</evidence>
<dbReference type="InterPro" id="IPR014016">
    <property type="entry name" value="UvrD-like_ATP-bd"/>
</dbReference>
<evidence type="ECO:0000313" key="16">
    <source>
        <dbReference type="Proteomes" id="UP000768567"/>
    </source>
</evidence>
<evidence type="ECO:0000256" key="4">
    <source>
        <dbReference type="ARBA" id="ARBA00022806"/>
    </source>
</evidence>
<keyword evidence="7" id="KW-0413">Isomerase</keyword>
<keyword evidence="2 11" id="KW-0547">Nucleotide-binding</keyword>
<keyword evidence="5 11" id="KW-0067">ATP-binding</keyword>
<keyword evidence="4 11" id="KW-0347">Helicase</keyword>
<evidence type="ECO:0000256" key="5">
    <source>
        <dbReference type="ARBA" id="ARBA00022840"/>
    </source>
</evidence>
<dbReference type="SUPFAM" id="SSF52540">
    <property type="entry name" value="P-loop containing nucleoside triphosphate hydrolases"/>
    <property type="match status" value="1"/>
</dbReference>
<dbReference type="EC" id="5.6.2.4" evidence="9"/>
<evidence type="ECO:0000259" key="14">
    <source>
        <dbReference type="PROSITE" id="PS51217"/>
    </source>
</evidence>
<evidence type="ECO:0000256" key="6">
    <source>
        <dbReference type="ARBA" id="ARBA00023125"/>
    </source>
</evidence>